<feature type="signal peptide" evidence="1">
    <location>
        <begin position="1"/>
        <end position="25"/>
    </location>
</feature>
<organism evidence="3 4">
    <name type="scientific">Herminiimonas fonticola</name>
    <dbReference type="NCBI Taxonomy" id="303380"/>
    <lineage>
        <taxon>Bacteria</taxon>
        <taxon>Pseudomonadati</taxon>
        <taxon>Pseudomonadota</taxon>
        <taxon>Betaproteobacteria</taxon>
        <taxon>Burkholderiales</taxon>
        <taxon>Oxalobacteraceae</taxon>
        <taxon>Herminiimonas</taxon>
    </lineage>
</organism>
<keyword evidence="1" id="KW-0732">Signal</keyword>
<evidence type="ECO:0000259" key="2">
    <source>
        <dbReference type="Pfam" id="PF16036"/>
    </source>
</evidence>
<dbReference type="AlphaFoldDB" id="A0A4R6GHD1"/>
<keyword evidence="4" id="KW-1185">Reference proteome</keyword>
<dbReference type="Gene3D" id="3.50.70.10">
    <property type="match status" value="1"/>
</dbReference>
<gene>
    <name evidence="3" type="ORF">EV677_0925</name>
</gene>
<protein>
    <submittedName>
        <fullName evidence="3">Chalcone isomerase-like protein</fullName>
    </submittedName>
</protein>
<sequence>MKPFKAIGGMLAVCCALFFAHAATAVEVAGVKLDDSIKLAGQDLRLNGAGIRTKVIFKVYAIGLYLTDKKTTTADVMAAPGARRVTLAMLRDVGSDEFGKAFSSGIEQNTDAAERAALTAPMAKFNAMFASVAELKQGDVLNLDWVPGSGMVVLLNGKKILEPIADPTFYNAVLRIWLGAKPVDDKLKRQLLGEQ</sequence>
<dbReference type="SUPFAM" id="SSF54626">
    <property type="entry name" value="Chalcone isomerase"/>
    <property type="match status" value="1"/>
</dbReference>
<dbReference type="PANTHER" id="PTHR47698:SF2">
    <property type="entry name" value="FATTY-ACID-BINDING PROTEIN 3, CHLOROPLASTIC"/>
    <property type="match status" value="1"/>
</dbReference>
<dbReference type="RefSeq" id="WP_241523008.1">
    <property type="nucleotide sequence ID" value="NZ_PTLZ01000001.1"/>
</dbReference>
<feature type="domain" description="Chalcone isomerase" evidence="2">
    <location>
        <begin position="25"/>
        <end position="193"/>
    </location>
</feature>
<accession>A0A4R6GHD1</accession>
<dbReference type="InterPro" id="IPR036298">
    <property type="entry name" value="Chalcone_isomerase_sf"/>
</dbReference>
<dbReference type="Pfam" id="PF16036">
    <property type="entry name" value="Chalcone_3"/>
    <property type="match status" value="1"/>
</dbReference>
<comment type="caution">
    <text evidence="3">The sequence shown here is derived from an EMBL/GenBank/DDBJ whole genome shotgun (WGS) entry which is preliminary data.</text>
</comment>
<keyword evidence="3" id="KW-0413">Isomerase</keyword>
<dbReference type="EMBL" id="SNWF01000004">
    <property type="protein sequence ID" value="TDN94381.1"/>
    <property type="molecule type" value="Genomic_DNA"/>
</dbReference>
<dbReference type="InterPro" id="IPR016088">
    <property type="entry name" value="Chalcone_isomerase_3-sand"/>
</dbReference>
<name>A0A4R6GHD1_9BURK</name>
<dbReference type="PANTHER" id="PTHR47698">
    <property type="entry name" value="FATTY-ACID-BINDING PROTEIN 3, CHLOROPLASTIC"/>
    <property type="match status" value="1"/>
</dbReference>
<evidence type="ECO:0000313" key="3">
    <source>
        <dbReference type="EMBL" id="TDN94381.1"/>
    </source>
</evidence>
<evidence type="ECO:0000313" key="4">
    <source>
        <dbReference type="Proteomes" id="UP000294737"/>
    </source>
</evidence>
<proteinExistence type="predicted"/>
<dbReference type="GO" id="GO:0016872">
    <property type="term" value="F:intramolecular lyase activity"/>
    <property type="evidence" value="ECO:0007669"/>
    <property type="project" value="InterPro"/>
</dbReference>
<dbReference type="InterPro" id="IPR016087">
    <property type="entry name" value="Chalcone_isomerase"/>
</dbReference>
<feature type="chain" id="PRO_5020479608" evidence="1">
    <location>
        <begin position="26"/>
        <end position="195"/>
    </location>
</feature>
<reference evidence="3 4" key="1">
    <citation type="submission" date="2019-03" db="EMBL/GenBank/DDBJ databases">
        <title>Genomic Encyclopedia of Type Strains, Phase IV (KMG-IV): sequencing the most valuable type-strain genomes for metagenomic binning, comparative biology and taxonomic classification.</title>
        <authorList>
            <person name="Goeker M."/>
        </authorList>
    </citation>
    <scope>NUCLEOTIDE SEQUENCE [LARGE SCALE GENOMIC DNA]</scope>
    <source>
        <strain evidence="3 4">DSM 18555</strain>
    </source>
</reference>
<dbReference type="Proteomes" id="UP000294737">
    <property type="component" value="Unassembled WGS sequence"/>
</dbReference>
<evidence type="ECO:0000256" key="1">
    <source>
        <dbReference type="SAM" id="SignalP"/>
    </source>
</evidence>